<dbReference type="RefSeq" id="XP_002902467.1">
    <property type="nucleotide sequence ID" value="XM_002902421.1"/>
</dbReference>
<evidence type="ECO:0000256" key="1">
    <source>
        <dbReference type="SAM" id="MobiDB-lite"/>
    </source>
</evidence>
<organism evidence="2 3">
    <name type="scientific">Phytophthora infestans (strain T30-4)</name>
    <name type="common">Potato late blight agent</name>
    <dbReference type="NCBI Taxonomy" id="403677"/>
    <lineage>
        <taxon>Eukaryota</taxon>
        <taxon>Sar</taxon>
        <taxon>Stramenopiles</taxon>
        <taxon>Oomycota</taxon>
        <taxon>Peronosporomycetes</taxon>
        <taxon>Peronosporales</taxon>
        <taxon>Peronosporaceae</taxon>
        <taxon>Phytophthora</taxon>
    </lineage>
</organism>
<dbReference type="OrthoDB" id="10568253at2759"/>
<gene>
    <name evidence="2" type="ORF">PITG_09919</name>
</gene>
<dbReference type="Proteomes" id="UP000006643">
    <property type="component" value="Unassembled WGS sequence"/>
</dbReference>
<feature type="compositionally biased region" description="Low complexity" evidence="1">
    <location>
        <begin position="97"/>
        <end position="110"/>
    </location>
</feature>
<feature type="region of interest" description="Disordered" evidence="1">
    <location>
        <begin position="154"/>
        <end position="173"/>
    </location>
</feature>
<dbReference type="VEuPathDB" id="FungiDB:PITG_09919"/>
<protein>
    <submittedName>
        <fullName evidence="2">Uncharacterized protein</fullName>
    </submittedName>
</protein>
<dbReference type="HOGENOM" id="CLU_1075483_0_0_1"/>
<dbReference type="eggNOG" id="ENOG502T2K8">
    <property type="taxonomic scope" value="Eukaryota"/>
</dbReference>
<reference evidence="3" key="1">
    <citation type="journal article" date="2009" name="Nature">
        <title>Genome sequence and analysis of the Irish potato famine pathogen Phytophthora infestans.</title>
        <authorList>
            <consortium name="The Broad Institute Genome Sequencing Platform"/>
            <person name="Haas B.J."/>
            <person name="Kamoun S."/>
            <person name="Zody M.C."/>
            <person name="Jiang R.H."/>
            <person name="Handsaker R.E."/>
            <person name="Cano L.M."/>
            <person name="Grabherr M."/>
            <person name="Kodira C.D."/>
            <person name="Raffaele S."/>
            <person name="Torto-Alalibo T."/>
            <person name="Bozkurt T.O."/>
            <person name="Ah-Fong A.M."/>
            <person name="Alvarado L."/>
            <person name="Anderson V.L."/>
            <person name="Armstrong M.R."/>
            <person name="Avrova A."/>
            <person name="Baxter L."/>
            <person name="Beynon J."/>
            <person name="Boevink P.C."/>
            <person name="Bollmann S.R."/>
            <person name="Bos J.I."/>
            <person name="Bulone V."/>
            <person name="Cai G."/>
            <person name="Cakir C."/>
            <person name="Carrington J.C."/>
            <person name="Chawner M."/>
            <person name="Conti L."/>
            <person name="Costanzo S."/>
            <person name="Ewan R."/>
            <person name="Fahlgren N."/>
            <person name="Fischbach M.A."/>
            <person name="Fugelstad J."/>
            <person name="Gilroy E.M."/>
            <person name="Gnerre S."/>
            <person name="Green P.J."/>
            <person name="Grenville-Briggs L.J."/>
            <person name="Griffith J."/>
            <person name="Grunwald N.J."/>
            <person name="Horn K."/>
            <person name="Horner N.R."/>
            <person name="Hu C.H."/>
            <person name="Huitema E."/>
            <person name="Jeong D.H."/>
            <person name="Jones A.M."/>
            <person name="Jones J.D."/>
            <person name="Jones R.W."/>
            <person name="Karlsson E.K."/>
            <person name="Kunjeti S.G."/>
            <person name="Lamour K."/>
            <person name="Liu Z."/>
            <person name="Ma L."/>
            <person name="Maclean D."/>
            <person name="Chibucos M.C."/>
            <person name="McDonald H."/>
            <person name="McWalters J."/>
            <person name="Meijer H.J."/>
            <person name="Morgan W."/>
            <person name="Morris P.F."/>
            <person name="Munro C.A."/>
            <person name="O'Neill K."/>
            <person name="Ospina-Giraldo M."/>
            <person name="Pinzon A."/>
            <person name="Pritchard L."/>
            <person name="Ramsahoye B."/>
            <person name="Ren Q."/>
            <person name="Restrepo S."/>
            <person name="Roy S."/>
            <person name="Sadanandom A."/>
            <person name="Savidor A."/>
            <person name="Schornack S."/>
            <person name="Schwartz D.C."/>
            <person name="Schumann U.D."/>
            <person name="Schwessinger B."/>
            <person name="Seyer L."/>
            <person name="Sharpe T."/>
            <person name="Silvar C."/>
            <person name="Song J."/>
            <person name="Studholme D.J."/>
            <person name="Sykes S."/>
            <person name="Thines M."/>
            <person name="van de Vondervoort P.J."/>
            <person name="Phuntumart V."/>
            <person name="Wawra S."/>
            <person name="Weide R."/>
            <person name="Win J."/>
            <person name="Young C."/>
            <person name="Zhou S."/>
            <person name="Fry W."/>
            <person name="Meyers B.C."/>
            <person name="van West P."/>
            <person name="Ristaino J."/>
            <person name="Govers F."/>
            <person name="Birch P.R."/>
            <person name="Whisson S.C."/>
            <person name="Judelson H.S."/>
            <person name="Nusbaum C."/>
        </authorList>
    </citation>
    <scope>NUCLEOTIDE SEQUENCE [LARGE SCALE GENOMIC DNA]</scope>
    <source>
        <strain evidence="3">T30-4</strain>
    </source>
</reference>
<dbReference type="GeneID" id="9474692"/>
<keyword evidence="3" id="KW-1185">Reference proteome</keyword>
<accession>D0NDU8</accession>
<evidence type="ECO:0000313" key="3">
    <source>
        <dbReference type="Proteomes" id="UP000006643"/>
    </source>
</evidence>
<dbReference type="InParanoid" id="D0NDU8"/>
<evidence type="ECO:0000313" key="2">
    <source>
        <dbReference type="EMBL" id="EEY56393.1"/>
    </source>
</evidence>
<name>D0NDU8_PHYIT</name>
<dbReference type="EMBL" id="DS028134">
    <property type="protein sequence ID" value="EEY56393.1"/>
    <property type="molecule type" value="Genomic_DNA"/>
</dbReference>
<sequence length="292" mass="31450">MPVERPCFDRLGDSLESMPSSPTGLASLELSGFHPEAVTMASSRPSASSCDLLVELQSTAGLRYNAARFTVATIVTSATVTPSSSQLPSPPSPPSPIGSSAASPASAPSAVSPPPALNTARSSPLGRRFGGVGRVWRVYFSRLKELHCGPLFGTSDEEAEQGGSDGPHAARQPSSTLSIISLFDDDSDEETVPVGTLNRLKRSDDSGDWHPYDLLSAPAKHPANGRVNHYDPAAPWDYSAPVNIEQLHDVRGESPHRCFQVEWQITPLQLSWVWEEQLDQRFARRMSSDSMA</sequence>
<dbReference type="KEGG" id="pif:PITG_09919"/>
<feature type="compositionally biased region" description="Basic and acidic residues" evidence="1">
    <location>
        <begin position="1"/>
        <end position="13"/>
    </location>
</feature>
<dbReference type="AlphaFoldDB" id="D0NDU8"/>
<feature type="region of interest" description="Disordered" evidence="1">
    <location>
        <begin position="1"/>
        <end position="23"/>
    </location>
</feature>
<feature type="region of interest" description="Disordered" evidence="1">
    <location>
        <begin position="80"/>
        <end position="124"/>
    </location>
</feature>
<proteinExistence type="predicted"/>